<dbReference type="Proteomes" id="UP000295292">
    <property type="component" value="Unassembled WGS sequence"/>
</dbReference>
<dbReference type="PROSITE" id="PS50943">
    <property type="entry name" value="HTH_CROC1"/>
    <property type="match status" value="1"/>
</dbReference>
<dbReference type="SMART" id="SM00530">
    <property type="entry name" value="HTH_XRE"/>
    <property type="match status" value="1"/>
</dbReference>
<gene>
    <name evidence="2" type="ORF">CLV99_0966</name>
</gene>
<dbReference type="CDD" id="cd00093">
    <property type="entry name" value="HTH_XRE"/>
    <property type="match status" value="1"/>
</dbReference>
<feature type="domain" description="HTH cro/C1-type" evidence="1">
    <location>
        <begin position="13"/>
        <end position="68"/>
    </location>
</feature>
<dbReference type="InterPro" id="IPR010982">
    <property type="entry name" value="Lambda_DNA-bd_dom_sf"/>
</dbReference>
<dbReference type="Pfam" id="PF01381">
    <property type="entry name" value="HTH_3"/>
    <property type="match status" value="1"/>
</dbReference>
<dbReference type="EMBL" id="SNYV01000011">
    <property type="protein sequence ID" value="TDQ79524.1"/>
    <property type="molecule type" value="Genomic_DNA"/>
</dbReference>
<evidence type="ECO:0000313" key="2">
    <source>
        <dbReference type="EMBL" id="TDQ79524.1"/>
    </source>
</evidence>
<evidence type="ECO:0000259" key="1">
    <source>
        <dbReference type="PROSITE" id="PS50943"/>
    </source>
</evidence>
<name>A0A4R6WHB8_9SPHI</name>
<reference evidence="2 3" key="1">
    <citation type="submission" date="2019-03" db="EMBL/GenBank/DDBJ databases">
        <title>Genomic Encyclopedia of Archaeal and Bacterial Type Strains, Phase II (KMG-II): from individual species to whole genera.</title>
        <authorList>
            <person name="Goeker M."/>
        </authorList>
    </citation>
    <scope>NUCLEOTIDE SEQUENCE [LARGE SCALE GENOMIC DNA]</scope>
    <source>
        <strain evidence="2 3">DSM 28353</strain>
    </source>
</reference>
<dbReference type="SUPFAM" id="SSF47413">
    <property type="entry name" value="lambda repressor-like DNA-binding domains"/>
    <property type="match status" value="1"/>
</dbReference>
<protein>
    <submittedName>
        <fullName evidence="2">Phage repressor protein C with HTH and peptisase S24 domain</fullName>
    </submittedName>
</protein>
<dbReference type="GO" id="GO:0003677">
    <property type="term" value="F:DNA binding"/>
    <property type="evidence" value="ECO:0007669"/>
    <property type="project" value="InterPro"/>
</dbReference>
<sequence>MTDIQQNNIRERLIELRKEHLKLNQRMFGQPIKYTQSAISEIEKGNNNITSKFLISLSNYYKVRMEWLENGELPIFKLQNDVNAQSISEIFQVDEDISHNKFIDIGNGTMLMLTPLVDEYAYAGYLSGYKDPEYIEELPTHPIFVNKYHKGNYQSFVAVGDSMTTTNQDLIEDNIYHGNIVTGREIIRPHWLSHLHTHAFRDYVIVHREGILIKRILKHNVEEGILTIHSLNENKDLYPDREISLDDVYQIFSIVEVHQKRKK</sequence>
<dbReference type="Gene3D" id="2.10.109.10">
    <property type="entry name" value="Umud Fragment, subunit A"/>
    <property type="match status" value="1"/>
</dbReference>
<comment type="caution">
    <text evidence="2">The sequence shown here is derived from an EMBL/GenBank/DDBJ whole genome shotgun (WGS) entry which is preliminary data.</text>
</comment>
<keyword evidence="3" id="KW-1185">Reference proteome</keyword>
<proteinExistence type="predicted"/>
<dbReference type="Gene3D" id="1.10.260.40">
    <property type="entry name" value="lambda repressor-like DNA-binding domains"/>
    <property type="match status" value="1"/>
</dbReference>
<evidence type="ECO:0000313" key="3">
    <source>
        <dbReference type="Proteomes" id="UP000295292"/>
    </source>
</evidence>
<accession>A0A4R6WHB8</accession>
<organism evidence="2 3">
    <name type="scientific">Sphingobacterium yanglingense</name>
    <dbReference type="NCBI Taxonomy" id="1437280"/>
    <lineage>
        <taxon>Bacteria</taxon>
        <taxon>Pseudomonadati</taxon>
        <taxon>Bacteroidota</taxon>
        <taxon>Sphingobacteriia</taxon>
        <taxon>Sphingobacteriales</taxon>
        <taxon>Sphingobacteriaceae</taxon>
        <taxon>Sphingobacterium</taxon>
    </lineage>
</organism>
<dbReference type="InterPro" id="IPR001387">
    <property type="entry name" value="Cro/C1-type_HTH"/>
</dbReference>
<dbReference type="AlphaFoldDB" id="A0A4R6WHB8"/>